<comment type="similarity">
    <text evidence="1">Belongs to the glycosyltransferase 28 family.</text>
</comment>
<gene>
    <name evidence="2" type="primary">murG</name>
    <name evidence="2" type="ORF">LFW2832_01000</name>
</gene>
<dbReference type="NCBIfam" id="TIGR03590">
    <property type="entry name" value="PseG"/>
    <property type="match status" value="1"/>
</dbReference>
<comment type="caution">
    <text evidence="2">The sequence shown here is derived from an EMBL/GenBank/DDBJ whole genome shotgun (WGS) entry which is preliminary data.</text>
</comment>
<evidence type="ECO:0000313" key="3">
    <source>
        <dbReference type="Proteomes" id="UP000789941"/>
    </source>
</evidence>
<keyword evidence="2" id="KW-0808">Transferase</keyword>
<dbReference type="AlphaFoldDB" id="A0A5E4LSE6"/>
<dbReference type="EC" id="2.4.1.227" evidence="2"/>
<name>A0A5E4LSE6_9ARCH</name>
<reference evidence="2 3" key="1">
    <citation type="submission" date="2019-08" db="EMBL/GenBank/DDBJ databases">
        <authorList>
            <person name="Vazquez-Campos X."/>
        </authorList>
    </citation>
    <scope>NUCLEOTIDE SEQUENCE [LARGE SCALE GENOMIC DNA]</scope>
    <source>
        <strain evidence="2">LFW-283_2</strain>
    </source>
</reference>
<organism evidence="2 3">
    <name type="scientific">Candidatus Bilamarchaeum dharawalense</name>
    <dbReference type="NCBI Taxonomy" id="2885759"/>
    <lineage>
        <taxon>Archaea</taxon>
        <taxon>Candidatus Micrarchaeota</taxon>
        <taxon>Candidatus Micrarchaeia</taxon>
        <taxon>Candidatus Anstonellales</taxon>
        <taxon>Candidatus Bilamarchaeaceae</taxon>
        <taxon>Candidatus Bilamarchaeum</taxon>
    </lineage>
</organism>
<keyword evidence="2" id="KW-0328">Glycosyltransferase</keyword>
<dbReference type="Gene3D" id="3.40.50.2000">
    <property type="entry name" value="Glycogen Phosphorylase B"/>
    <property type="match status" value="1"/>
</dbReference>
<evidence type="ECO:0000256" key="1">
    <source>
        <dbReference type="ARBA" id="ARBA00006962"/>
    </source>
</evidence>
<dbReference type="InterPro" id="IPR020023">
    <property type="entry name" value="PseG"/>
</dbReference>
<sequence length="349" mass="39372">MVRIGFRLNANFKTGSGHLQRCLALASGLKETNSDCEIFFLTSSSSDYKDKIIDPGFVFVDLGPVSTTHENLEATKDAIKHHELKILVVDSYEIDENFMKTLKKEILLVVFDDFIHLKSYHSHILVNPTAYAHTLPYQCDEDTKLFLGTEFVQIRKEFDQYEDFERQNPEQAKHVLVSFGGSDPKGATLLTVKALKSLPNPFSVSVVVGKTFKNSEALAKEIGLDSRFIVLQDISDISKKMAMCDLAIVSPSTTFYELAFFRIPTILIVQADNQEMVADYAGKNELAISLGDIRHINYDLLANTISALIQNRAERDRMSARLDDMVDGLGRFRLAEEILKLYKEKTETI</sequence>
<dbReference type="SUPFAM" id="SSF53756">
    <property type="entry name" value="UDP-Glycosyltransferase/glycogen phosphorylase"/>
    <property type="match status" value="1"/>
</dbReference>
<dbReference type="PANTHER" id="PTHR21015">
    <property type="entry name" value="UDP-N-ACETYLGLUCOSAMINE--N-ACETYLMURAMYL-(PENTAPEPTIDE) PYROPHOSPHORYL-UNDECAPRENOL N-ACETYLGLUCOSAMINE TRANSFERASE 1"/>
    <property type="match status" value="1"/>
</dbReference>
<dbReference type="PANTHER" id="PTHR21015:SF22">
    <property type="entry name" value="GLYCOSYLTRANSFERASE"/>
    <property type="match status" value="1"/>
</dbReference>
<proteinExistence type="inferred from homology"/>
<accession>A0A5E4LSE6</accession>
<dbReference type="Proteomes" id="UP000789941">
    <property type="component" value="Unassembled WGS sequence"/>
</dbReference>
<dbReference type="GO" id="GO:0016757">
    <property type="term" value="F:glycosyltransferase activity"/>
    <property type="evidence" value="ECO:0007669"/>
    <property type="project" value="UniProtKB-KW"/>
</dbReference>
<dbReference type="Gene3D" id="3.40.50.11190">
    <property type="match status" value="1"/>
</dbReference>
<dbReference type="EMBL" id="CABMJJ010000009">
    <property type="protein sequence ID" value="VVC04511.1"/>
    <property type="molecule type" value="Genomic_DNA"/>
</dbReference>
<evidence type="ECO:0000313" key="2">
    <source>
        <dbReference type="EMBL" id="VVC04511.1"/>
    </source>
</evidence>
<protein>
    <submittedName>
        <fullName evidence="2">UDP-N-acetylglucosamine--N-acetylmuramyl-(Pentapeptide) pyrophosphoryl-undecaprenol N-acetylglucosamine transferase</fullName>
        <ecNumber evidence="2">2.4.1.227</ecNumber>
    </submittedName>
</protein>